<dbReference type="EMBL" id="BMWH01000006">
    <property type="protein sequence ID" value="GGZ83526.1"/>
    <property type="molecule type" value="Genomic_DNA"/>
</dbReference>
<reference evidence="2" key="2">
    <citation type="submission" date="2020-09" db="EMBL/GenBank/DDBJ databases">
        <authorList>
            <person name="Sun Q."/>
            <person name="Ohkuma M."/>
        </authorList>
    </citation>
    <scope>NUCLEOTIDE SEQUENCE</scope>
    <source>
        <strain evidence="2">JCM 5016</strain>
    </source>
</reference>
<evidence type="ECO:0000256" key="1">
    <source>
        <dbReference type="SAM" id="Phobius"/>
    </source>
</evidence>
<evidence type="ECO:0000313" key="3">
    <source>
        <dbReference type="Proteomes" id="UP000623010"/>
    </source>
</evidence>
<proteinExistence type="predicted"/>
<accession>A0A918R2B8</accession>
<feature type="transmembrane region" description="Helical" evidence="1">
    <location>
        <begin position="42"/>
        <end position="61"/>
    </location>
</feature>
<keyword evidence="3" id="KW-1185">Reference proteome</keyword>
<reference evidence="2" key="1">
    <citation type="journal article" date="2014" name="Int. J. Syst. Evol. Microbiol.">
        <title>Complete genome sequence of Corynebacterium casei LMG S-19264T (=DSM 44701T), isolated from a smear-ripened cheese.</title>
        <authorList>
            <consortium name="US DOE Joint Genome Institute (JGI-PGF)"/>
            <person name="Walter F."/>
            <person name="Albersmeier A."/>
            <person name="Kalinowski J."/>
            <person name="Ruckert C."/>
        </authorList>
    </citation>
    <scope>NUCLEOTIDE SEQUENCE</scope>
    <source>
        <strain evidence="2">JCM 5016</strain>
    </source>
</reference>
<dbReference type="AlphaFoldDB" id="A0A918R2B8"/>
<keyword evidence="1" id="KW-0472">Membrane</keyword>
<organism evidence="2 3">
    <name type="scientific">Streptomyces echinoruber</name>
    <dbReference type="NCBI Taxonomy" id="68898"/>
    <lineage>
        <taxon>Bacteria</taxon>
        <taxon>Bacillati</taxon>
        <taxon>Actinomycetota</taxon>
        <taxon>Actinomycetes</taxon>
        <taxon>Kitasatosporales</taxon>
        <taxon>Streptomycetaceae</taxon>
        <taxon>Streptomyces</taxon>
    </lineage>
</organism>
<protein>
    <submittedName>
        <fullName evidence="2">Uncharacterized protein</fullName>
    </submittedName>
</protein>
<sequence length="364" mass="40346">MRFLASSQGLLTIGASVAAGLAVGLLPDLVQAVPGVGEDWWWLTAVAVVAVVVFAVCATLLHGKEGVGIVLVVGEDGWDVTRLEAMRRNALERHAGCFTVNVSELLGEDDREVRDRVRFAHRVMQARLTEDGQSHEDVSLYVTARHPDAYYLGGLLRDQRQARLSLMMQSRRAGVGIVEALRLHSDLADPPSPSQKELLREVLVRDPVTEGPEWVPFEQPEGVTARRIALVLPLAGHIVGTREKALAAARDGRHPEYRFPRQNSPADIDRNRCAGALVFATRPGDVPDRREIYEALIRYVNEEWRRQMAEVLEEQGDPLRGWLFTDGPVAVVLALGNLLGRQTDLVPHQRPAREGTETRTRVAR</sequence>
<evidence type="ECO:0000313" key="2">
    <source>
        <dbReference type="EMBL" id="GGZ83526.1"/>
    </source>
</evidence>
<dbReference type="Proteomes" id="UP000623010">
    <property type="component" value="Unassembled WGS sequence"/>
</dbReference>
<keyword evidence="1" id="KW-0812">Transmembrane</keyword>
<keyword evidence="1" id="KW-1133">Transmembrane helix</keyword>
<comment type="caution">
    <text evidence="2">The sequence shown here is derived from an EMBL/GenBank/DDBJ whole genome shotgun (WGS) entry which is preliminary data.</text>
</comment>
<name>A0A918R2B8_9ACTN</name>
<gene>
    <name evidence="2" type="ORF">GCM10010389_21730</name>
</gene>